<dbReference type="Pfam" id="PF24827">
    <property type="entry name" value="AstE_AspA_cat"/>
    <property type="match status" value="1"/>
</dbReference>
<evidence type="ECO:0000256" key="4">
    <source>
        <dbReference type="ARBA" id="ARBA00022833"/>
    </source>
</evidence>
<comment type="cofactor">
    <cofactor evidence="1">
        <name>Zn(2+)</name>
        <dbReference type="ChEBI" id="CHEBI:29105"/>
    </cofactor>
</comment>
<evidence type="ECO:0000256" key="1">
    <source>
        <dbReference type="ARBA" id="ARBA00001947"/>
    </source>
</evidence>
<dbReference type="EMBL" id="BAABBO010000001">
    <property type="protein sequence ID" value="GAA3949676.1"/>
    <property type="molecule type" value="Genomic_DNA"/>
</dbReference>
<evidence type="ECO:0000256" key="2">
    <source>
        <dbReference type="ARBA" id="ARBA00022723"/>
    </source>
</evidence>
<evidence type="ECO:0000313" key="6">
    <source>
        <dbReference type="EMBL" id="GAA3949676.1"/>
    </source>
</evidence>
<dbReference type="SUPFAM" id="SSF53187">
    <property type="entry name" value="Zn-dependent exopeptidases"/>
    <property type="match status" value="1"/>
</dbReference>
<keyword evidence="2" id="KW-0479">Metal-binding</keyword>
<gene>
    <name evidence="6" type="ORF">GCM10022278_06050</name>
</gene>
<feature type="domain" description="Succinylglutamate desuccinylase/Aspartoacylase catalytic" evidence="5">
    <location>
        <begin position="86"/>
        <end position="245"/>
    </location>
</feature>
<organism evidence="6 7">
    <name type="scientific">Allohahella marinimesophila</name>
    <dbReference type="NCBI Taxonomy" id="1054972"/>
    <lineage>
        <taxon>Bacteria</taxon>
        <taxon>Pseudomonadati</taxon>
        <taxon>Pseudomonadota</taxon>
        <taxon>Gammaproteobacteria</taxon>
        <taxon>Oceanospirillales</taxon>
        <taxon>Hahellaceae</taxon>
        <taxon>Allohahella</taxon>
    </lineage>
</organism>
<evidence type="ECO:0000313" key="7">
    <source>
        <dbReference type="Proteomes" id="UP001501337"/>
    </source>
</evidence>
<sequence length="399" mass="43252">MKTPSPLPELSLADVRSLVKAASRQSARVEAETGNGVDASLQRERALAAAFLNLLPGPCLLHLNADPSKVQARDDRPSRRLVITLLHGNEPSGLLALLRLVQAELEPHGIVACIVANPSAALHGQAFRHRFIPGHSDLNRCFFNRPEPSGMAGPEEDVDAALASSILACIRDFQPESLIDIHNTSGKGPAFAVSIRDDACHRALTALWTCDMIVTDLRLGALMELSERSVPTVTIECGGAGDSNAVLIAYEGLRRFCQLPGQRALEPEAGAEQAMQTRVFRNPMRLQLDASTSIAYADAAAYHQNEEVALELGKDIVLADDADALNFGAVGPDTVIARMQPEAFAKLSVKSHIGVANVTDYFELRRYDLVTKHSTRFFMMTTRADIALSDCLCYFIANE</sequence>
<protein>
    <recommendedName>
        <fullName evidence="5">Succinylglutamate desuccinylase/Aspartoacylase catalytic domain-containing protein</fullName>
    </recommendedName>
</protein>
<dbReference type="Proteomes" id="UP001501337">
    <property type="component" value="Unassembled WGS sequence"/>
</dbReference>
<evidence type="ECO:0000259" key="5">
    <source>
        <dbReference type="Pfam" id="PF24827"/>
    </source>
</evidence>
<dbReference type="InterPro" id="IPR055438">
    <property type="entry name" value="AstE_AspA_cat"/>
</dbReference>
<accession>A0ABP7NLA4</accession>
<evidence type="ECO:0000256" key="3">
    <source>
        <dbReference type="ARBA" id="ARBA00022801"/>
    </source>
</evidence>
<keyword evidence="4" id="KW-0862">Zinc</keyword>
<keyword evidence="3" id="KW-0378">Hydrolase</keyword>
<dbReference type="Gene3D" id="3.40.630.10">
    <property type="entry name" value="Zn peptidases"/>
    <property type="match status" value="1"/>
</dbReference>
<proteinExistence type="predicted"/>
<dbReference type="RefSeq" id="WP_344803135.1">
    <property type="nucleotide sequence ID" value="NZ_BAABBO010000001.1"/>
</dbReference>
<comment type="caution">
    <text evidence="6">The sequence shown here is derived from an EMBL/GenBank/DDBJ whole genome shotgun (WGS) entry which is preliminary data.</text>
</comment>
<name>A0ABP7NLA4_9GAMM</name>
<keyword evidence="7" id="KW-1185">Reference proteome</keyword>
<reference evidence="7" key="1">
    <citation type="journal article" date="2019" name="Int. J. Syst. Evol. Microbiol.">
        <title>The Global Catalogue of Microorganisms (GCM) 10K type strain sequencing project: providing services to taxonomists for standard genome sequencing and annotation.</title>
        <authorList>
            <consortium name="The Broad Institute Genomics Platform"/>
            <consortium name="The Broad Institute Genome Sequencing Center for Infectious Disease"/>
            <person name="Wu L."/>
            <person name="Ma J."/>
        </authorList>
    </citation>
    <scope>NUCLEOTIDE SEQUENCE [LARGE SCALE GENOMIC DNA]</scope>
    <source>
        <strain evidence="7">JCM 17555</strain>
    </source>
</reference>